<name>A0ABV9SWC1_9BACT</name>
<dbReference type="Pfam" id="PF00753">
    <property type="entry name" value="Lactamase_B"/>
    <property type="match status" value="1"/>
</dbReference>
<dbReference type="Proteomes" id="UP001595818">
    <property type="component" value="Unassembled WGS sequence"/>
</dbReference>
<dbReference type="InterPro" id="IPR036866">
    <property type="entry name" value="RibonucZ/Hydroxyglut_hydro"/>
</dbReference>
<keyword evidence="3" id="KW-1185">Reference proteome</keyword>
<dbReference type="Gene3D" id="3.60.15.10">
    <property type="entry name" value="Ribonuclease Z/Hydroxyacylglutathione hydrolase-like"/>
    <property type="match status" value="1"/>
</dbReference>
<dbReference type="RefSeq" id="WP_377061491.1">
    <property type="nucleotide sequence ID" value="NZ_JBHSJJ010000002.1"/>
</dbReference>
<dbReference type="EMBL" id="JBHSJJ010000002">
    <property type="protein sequence ID" value="MFC4870700.1"/>
    <property type="molecule type" value="Genomic_DNA"/>
</dbReference>
<proteinExistence type="predicted"/>
<evidence type="ECO:0000313" key="2">
    <source>
        <dbReference type="EMBL" id="MFC4870700.1"/>
    </source>
</evidence>
<dbReference type="PANTHER" id="PTHR42773:SF1">
    <property type="entry name" value="METALLO-BETA-LACTAMASE FAMILY PROTEIN"/>
    <property type="match status" value="1"/>
</dbReference>
<dbReference type="SUPFAM" id="SSF56281">
    <property type="entry name" value="Metallo-hydrolase/oxidoreductase"/>
    <property type="match status" value="1"/>
</dbReference>
<dbReference type="EC" id="3.-.-.-" evidence="2"/>
<sequence length="228" mass="25863">MKKLFDDLWQTTPEHPLSEFPDIISHAYLLVRDEGNIMFYSTGREAIDPVTDEDDLEYIRALGGIRRQYLGHWHEATPALARIKQIFKSDLCCHTLEDEAIHKASGVHADLTFHDHAMHLGAIEVIPSPGHTKGSTCYRYQSPYGKTYLFTGDTLIINDDGVWNNGYLPGGESDKTDLKETLGILRELKPDVVFFAASNDRFPFKEVTNEEWESAIDEAIHPLKKETS</sequence>
<gene>
    <name evidence="2" type="ORF">ACFPFU_03310</name>
</gene>
<dbReference type="PANTHER" id="PTHR42773">
    <property type="entry name" value="METALLO-BETA-LACTAMASE-RELATED"/>
    <property type="match status" value="1"/>
</dbReference>
<evidence type="ECO:0000313" key="3">
    <source>
        <dbReference type="Proteomes" id="UP001595818"/>
    </source>
</evidence>
<protein>
    <submittedName>
        <fullName evidence="2">MBL fold metallo-hydrolase</fullName>
        <ecNumber evidence="2">3.-.-.-</ecNumber>
    </submittedName>
</protein>
<organism evidence="2 3">
    <name type="scientific">Negadavirga shengliensis</name>
    <dbReference type="NCBI Taxonomy" id="1389218"/>
    <lineage>
        <taxon>Bacteria</taxon>
        <taxon>Pseudomonadati</taxon>
        <taxon>Bacteroidota</taxon>
        <taxon>Cytophagia</taxon>
        <taxon>Cytophagales</taxon>
        <taxon>Cyclobacteriaceae</taxon>
        <taxon>Negadavirga</taxon>
    </lineage>
</organism>
<accession>A0ABV9SWC1</accession>
<keyword evidence="2" id="KW-0378">Hydrolase</keyword>
<evidence type="ECO:0000259" key="1">
    <source>
        <dbReference type="Pfam" id="PF00753"/>
    </source>
</evidence>
<comment type="caution">
    <text evidence="2">The sequence shown here is derived from an EMBL/GenBank/DDBJ whole genome shotgun (WGS) entry which is preliminary data.</text>
</comment>
<reference evidence="3" key="1">
    <citation type="journal article" date="2019" name="Int. J. Syst. Evol. Microbiol.">
        <title>The Global Catalogue of Microorganisms (GCM) 10K type strain sequencing project: providing services to taxonomists for standard genome sequencing and annotation.</title>
        <authorList>
            <consortium name="The Broad Institute Genomics Platform"/>
            <consortium name="The Broad Institute Genome Sequencing Center for Infectious Disease"/>
            <person name="Wu L."/>
            <person name="Ma J."/>
        </authorList>
    </citation>
    <scope>NUCLEOTIDE SEQUENCE [LARGE SCALE GENOMIC DNA]</scope>
    <source>
        <strain evidence="3">CGMCC 4.7466</strain>
    </source>
</reference>
<dbReference type="GO" id="GO:0016787">
    <property type="term" value="F:hydrolase activity"/>
    <property type="evidence" value="ECO:0007669"/>
    <property type="project" value="UniProtKB-KW"/>
</dbReference>
<dbReference type="InterPro" id="IPR001279">
    <property type="entry name" value="Metallo-B-lactamas"/>
</dbReference>
<feature type="domain" description="Metallo-beta-lactamase" evidence="1">
    <location>
        <begin position="118"/>
        <end position="195"/>
    </location>
</feature>